<organism evidence="2 3">
    <name type="scientific">Malus domestica</name>
    <name type="common">Apple</name>
    <name type="synonym">Pyrus malus</name>
    <dbReference type="NCBI Taxonomy" id="3750"/>
    <lineage>
        <taxon>Eukaryota</taxon>
        <taxon>Viridiplantae</taxon>
        <taxon>Streptophyta</taxon>
        <taxon>Embryophyta</taxon>
        <taxon>Tracheophyta</taxon>
        <taxon>Spermatophyta</taxon>
        <taxon>Magnoliopsida</taxon>
        <taxon>eudicotyledons</taxon>
        <taxon>Gunneridae</taxon>
        <taxon>Pentapetalae</taxon>
        <taxon>rosids</taxon>
        <taxon>fabids</taxon>
        <taxon>Rosales</taxon>
        <taxon>Rosaceae</taxon>
        <taxon>Amygdaloideae</taxon>
        <taxon>Maleae</taxon>
        <taxon>Malus</taxon>
    </lineage>
</organism>
<comment type="caution">
    <text evidence="2">The sequence shown here is derived from an EMBL/GenBank/DDBJ whole genome shotgun (WGS) entry which is preliminary data.</text>
</comment>
<evidence type="ECO:0000256" key="1">
    <source>
        <dbReference type="SAM" id="MobiDB-lite"/>
    </source>
</evidence>
<dbReference type="AlphaFoldDB" id="A0A498J2V0"/>
<dbReference type="EMBL" id="RDQH01000335">
    <property type="protein sequence ID" value="RXH88917.1"/>
    <property type="molecule type" value="Genomic_DNA"/>
</dbReference>
<keyword evidence="3" id="KW-1185">Reference proteome</keyword>
<sequence length="83" mass="9121">MADDRIKEEHGRGIPSGVEEMSGSERKLGRDNRAVIQDRYGWESWCKIGTAGSHGDRSRAAENQQAGSTIPTEVLKRLVLAVV</sequence>
<dbReference type="Proteomes" id="UP000290289">
    <property type="component" value="Chromosome 9"/>
</dbReference>
<proteinExistence type="predicted"/>
<accession>A0A498J2V0</accession>
<evidence type="ECO:0000313" key="2">
    <source>
        <dbReference type="EMBL" id="RXH88917.1"/>
    </source>
</evidence>
<feature type="compositionally biased region" description="Basic and acidic residues" evidence="1">
    <location>
        <begin position="1"/>
        <end position="12"/>
    </location>
</feature>
<evidence type="ECO:0000313" key="3">
    <source>
        <dbReference type="Proteomes" id="UP000290289"/>
    </source>
</evidence>
<gene>
    <name evidence="2" type="ORF">DVH24_000516</name>
</gene>
<feature type="region of interest" description="Disordered" evidence="1">
    <location>
        <begin position="1"/>
        <end position="30"/>
    </location>
</feature>
<protein>
    <submittedName>
        <fullName evidence="2">Uncharacterized protein</fullName>
    </submittedName>
</protein>
<name>A0A498J2V0_MALDO</name>
<reference evidence="2 3" key="1">
    <citation type="submission" date="2018-10" db="EMBL/GenBank/DDBJ databases">
        <title>A high-quality apple genome assembly.</title>
        <authorList>
            <person name="Hu J."/>
        </authorList>
    </citation>
    <scope>NUCLEOTIDE SEQUENCE [LARGE SCALE GENOMIC DNA]</scope>
    <source>
        <strain evidence="3">cv. HFTH1</strain>
        <tissue evidence="2">Young leaf</tissue>
    </source>
</reference>